<evidence type="ECO:0000313" key="1">
    <source>
        <dbReference type="EMBL" id="VTJ56951.1"/>
    </source>
</evidence>
<accession>A0A5E4AJN9</accession>
<organism evidence="1 2">
    <name type="scientific">Marmota monax</name>
    <name type="common">Woodchuck</name>
    <dbReference type="NCBI Taxonomy" id="9995"/>
    <lineage>
        <taxon>Eukaryota</taxon>
        <taxon>Metazoa</taxon>
        <taxon>Chordata</taxon>
        <taxon>Craniata</taxon>
        <taxon>Vertebrata</taxon>
        <taxon>Euteleostomi</taxon>
        <taxon>Mammalia</taxon>
        <taxon>Eutheria</taxon>
        <taxon>Euarchontoglires</taxon>
        <taxon>Glires</taxon>
        <taxon>Rodentia</taxon>
        <taxon>Sciuromorpha</taxon>
        <taxon>Sciuridae</taxon>
        <taxon>Xerinae</taxon>
        <taxon>Marmotini</taxon>
        <taxon>Marmota</taxon>
    </lineage>
</organism>
<keyword evidence="2" id="KW-1185">Reference proteome</keyword>
<dbReference type="EMBL" id="CABDUW010000072">
    <property type="protein sequence ID" value="VTJ56951.1"/>
    <property type="molecule type" value="Genomic_DNA"/>
</dbReference>
<reference evidence="1" key="1">
    <citation type="submission" date="2019-04" db="EMBL/GenBank/DDBJ databases">
        <authorList>
            <person name="Alioto T."/>
            <person name="Alioto T."/>
        </authorList>
    </citation>
    <scope>NUCLEOTIDE SEQUENCE [LARGE SCALE GENOMIC DNA]</scope>
</reference>
<proteinExistence type="predicted"/>
<dbReference type="Proteomes" id="UP000335636">
    <property type="component" value="Unassembled WGS sequence"/>
</dbReference>
<name>A0A5E4AJN9_MARMO</name>
<dbReference type="AlphaFoldDB" id="A0A5E4AJN9"/>
<evidence type="ECO:0000313" key="2">
    <source>
        <dbReference type="Proteomes" id="UP000335636"/>
    </source>
</evidence>
<protein>
    <submittedName>
        <fullName evidence="1">Uncharacterized protein</fullName>
    </submittedName>
</protein>
<gene>
    <name evidence="1" type="ORF">MONAX_5E010666</name>
</gene>
<sequence>MDVSWHRQVCSVVPRFPLAVSVSCFALSLSPQVLSPQPSPLLLHFPRTPPGSFWELSHNQIEELPSLRRCEKLEEMPVCWAVQGLGGALPLGWDLEDPWQWGSEGQFSWAESQARWEHWKLTPFWATGMVLWLCLLTHLPKATGSPCAPFNSGDIRGLGPFFLCQEKWGALLSSSQCSGGVDQSQSLSPEAHPTSLAALAASNTTASGKSELTPSAS</sequence>
<comment type="caution">
    <text evidence="1">The sequence shown here is derived from an EMBL/GenBank/DDBJ whole genome shotgun (WGS) entry which is preliminary data.</text>
</comment>